<organism evidence="2 3">
    <name type="scientific">Rotaria sordida</name>
    <dbReference type="NCBI Taxonomy" id="392033"/>
    <lineage>
        <taxon>Eukaryota</taxon>
        <taxon>Metazoa</taxon>
        <taxon>Spiralia</taxon>
        <taxon>Gnathifera</taxon>
        <taxon>Rotifera</taxon>
        <taxon>Eurotatoria</taxon>
        <taxon>Bdelloidea</taxon>
        <taxon>Philodinida</taxon>
        <taxon>Philodinidae</taxon>
        <taxon>Rotaria</taxon>
    </lineage>
</organism>
<comment type="caution">
    <text evidence="2">The sequence shown here is derived from an EMBL/GenBank/DDBJ whole genome shotgun (WGS) entry which is preliminary data.</text>
</comment>
<evidence type="ECO:0000256" key="1">
    <source>
        <dbReference type="SAM" id="SignalP"/>
    </source>
</evidence>
<name>A0A814IDF5_9BILA</name>
<dbReference type="AlphaFoldDB" id="A0A814IDF5"/>
<gene>
    <name evidence="2" type="ORF">ZHD862_LOCUS13636</name>
</gene>
<evidence type="ECO:0000313" key="2">
    <source>
        <dbReference type="EMBL" id="CAF1022994.1"/>
    </source>
</evidence>
<reference evidence="2" key="1">
    <citation type="submission" date="2021-02" db="EMBL/GenBank/DDBJ databases">
        <authorList>
            <person name="Nowell W R."/>
        </authorList>
    </citation>
    <scope>NUCLEOTIDE SEQUENCE</scope>
</reference>
<proteinExistence type="predicted"/>
<dbReference type="EMBL" id="CAJNOT010000566">
    <property type="protein sequence ID" value="CAF1022994.1"/>
    <property type="molecule type" value="Genomic_DNA"/>
</dbReference>
<feature type="signal peptide" evidence="1">
    <location>
        <begin position="1"/>
        <end position="20"/>
    </location>
</feature>
<keyword evidence="1" id="KW-0732">Signal</keyword>
<sequence>MDGLISILFLTTWIALSASGESLFSLACSQANQTCTLYRIDIDQSGGRAISNEIAQWHQLNVIDGFGSVAGFKNTNTPLIIMTTACDSHANLINLNQVSQSLVPVMMKTSCTQPMHPLGSRYVLGLGTMPNGVGGSYPISLYVFDAISGEWNQNIVNFGTTFAGSYQVLHPQTGFAALNLNMREPFFNVILYNLVNETRHMLSISIETGRWTLEQISNNLLRNFAFSTVINAPVSDCFLGGICLLNPENYQWDLFLPIPNFTGIMDWTFSVDKQFMYFISKKNVTIVDLSNNLSFHYRILPLIEQSGDIHGIDKTVVFDMD</sequence>
<accession>A0A814IDF5</accession>
<protein>
    <submittedName>
        <fullName evidence="2">Uncharacterized protein</fullName>
    </submittedName>
</protein>
<dbReference type="Proteomes" id="UP000663864">
    <property type="component" value="Unassembled WGS sequence"/>
</dbReference>
<evidence type="ECO:0000313" key="3">
    <source>
        <dbReference type="Proteomes" id="UP000663864"/>
    </source>
</evidence>
<feature type="chain" id="PRO_5032758173" evidence="1">
    <location>
        <begin position="21"/>
        <end position="321"/>
    </location>
</feature>